<dbReference type="SUPFAM" id="SSF48452">
    <property type="entry name" value="TPR-like"/>
    <property type="match status" value="1"/>
</dbReference>
<dbReference type="InterPro" id="IPR011990">
    <property type="entry name" value="TPR-like_helical_dom_sf"/>
</dbReference>
<evidence type="ECO:0000256" key="1">
    <source>
        <dbReference type="SAM" id="MobiDB-lite"/>
    </source>
</evidence>
<comment type="caution">
    <text evidence="2">The sequence shown here is derived from an EMBL/GenBank/DDBJ whole genome shotgun (WGS) entry which is preliminary data.</text>
</comment>
<evidence type="ECO:0000313" key="2">
    <source>
        <dbReference type="EMBL" id="MFC5245000.1"/>
    </source>
</evidence>
<evidence type="ECO:0008006" key="4">
    <source>
        <dbReference type="Google" id="ProtNLM"/>
    </source>
</evidence>
<accession>A0ABW0E5H1</accession>
<dbReference type="Proteomes" id="UP001596035">
    <property type="component" value="Unassembled WGS sequence"/>
</dbReference>
<evidence type="ECO:0000313" key="3">
    <source>
        <dbReference type="Proteomes" id="UP001596035"/>
    </source>
</evidence>
<feature type="region of interest" description="Disordered" evidence="1">
    <location>
        <begin position="134"/>
        <end position="160"/>
    </location>
</feature>
<organism evidence="2 3">
    <name type="scientific">Streptomyces atrovirens</name>
    <dbReference type="NCBI Taxonomy" id="285556"/>
    <lineage>
        <taxon>Bacteria</taxon>
        <taxon>Bacillati</taxon>
        <taxon>Actinomycetota</taxon>
        <taxon>Actinomycetes</taxon>
        <taxon>Kitasatosporales</taxon>
        <taxon>Streptomycetaceae</taxon>
        <taxon>Streptomyces</taxon>
    </lineage>
</organism>
<keyword evidence="3" id="KW-1185">Reference proteome</keyword>
<proteinExistence type="predicted"/>
<reference evidence="3" key="1">
    <citation type="journal article" date="2019" name="Int. J. Syst. Evol. Microbiol.">
        <title>The Global Catalogue of Microorganisms (GCM) 10K type strain sequencing project: providing services to taxonomists for standard genome sequencing and annotation.</title>
        <authorList>
            <consortium name="The Broad Institute Genomics Platform"/>
            <consortium name="The Broad Institute Genome Sequencing Center for Infectious Disease"/>
            <person name="Wu L."/>
            <person name="Ma J."/>
        </authorList>
    </citation>
    <scope>NUCLEOTIDE SEQUENCE [LARGE SCALE GENOMIC DNA]</scope>
    <source>
        <strain evidence="3">CGMCC 4.7131</strain>
    </source>
</reference>
<dbReference type="EMBL" id="JBHSKN010000035">
    <property type="protein sequence ID" value="MFC5245000.1"/>
    <property type="molecule type" value="Genomic_DNA"/>
</dbReference>
<dbReference type="RefSeq" id="WP_344569458.1">
    <property type="nucleotide sequence ID" value="NZ_BAAATG010000065.1"/>
</dbReference>
<dbReference type="Gene3D" id="1.25.40.10">
    <property type="entry name" value="Tetratricopeptide repeat domain"/>
    <property type="match status" value="1"/>
</dbReference>
<sequence>MKRRIGSPREHQLAVARAGSGGDEAADPLSARKAADDERSRWTAFYGPAELNHLAAVILNRNGEPAKAEAMAHRALAKIPAEFQRNRALATCQLGLAQLRQGEPEQATAIAATVFAIMEGAPTAWAHAHLDRRLPPRPVPAGAANDVRPPFGRNRPARHQ</sequence>
<feature type="region of interest" description="Disordered" evidence="1">
    <location>
        <begin position="1"/>
        <end position="37"/>
    </location>
</feature>
<gene>
    <name evidence="2" type="ORF">ACFPWV_34710</name>
</gene>
<name>A0ABW0E5H1_9ACTN</name>
<protein>
    <recommendedName>
        <fullName evidence="4">Tetratricopeptide repeat protein</fullName>
    </recommendedName>
</protein>